<keyword evidence="2" id="KW-0732">Signal</keyword>
<feature type="compositionally biased region" description="Pro residues" evidence="1">
    <location>
        <begin position="75"/>
        <end position="85"/>
    </location>
</feature>
<dbReference type="Proteomes" id="UP001595974">
    <property type="component" value="Unassembled WGS sequence"/>
</dbReference>
<evidence type="ECO:0000313" key="4">
    <source>
        <dbReference type="Proteomes" id="UP001595974"/>
    </source>
</evidence>
<feature type="region of interest" description="Disordered" evidence="1">
    <location>
        <begin position="25"/>
        <end position="91"/>
    </location>
</feature>
<evidence type="ECO:0000256" key="1">
    <source>
        <dbReference type="SAM" id="MobiDB-lite"/>
    </source>
</evidence>
<feature type="chain" id="PRO_5045850101" evidence="2">
    <location>
        <begin position="26"/>
        <end position="433"/>
    </location>
</feature>
<gene>
    <name evidence="3" type="ORF">ACFPTN_17610</name>
</gene>
<evidence type="ECO:0000313" key="3">
    <source>
        <dbReference type="EMBL" id="MFC5771200.1"/>
    </source>
</evidence>
<feature type="compositionally biased region" description="Pro residues" evidence="1">
    <location>
        <begin position="56"/>
        <end position="66"/>
    </location>
</feature>
<feature type="signal peptide" evidence="2">
    <location>
        <begin position="1"/>
        <end position="25"/>
    </location>
</feature>
<organism evidence="3 4">
    <name type="scientific">Thauera sinica</name>
    <dbReference type="NCBI Taxonomy" id="2665146"/>
    <lineage>
        <taxon>Bacteria</taxon>
        <taxon>Pseudomonadati</taxon>
        <taxon>Pseudomonadota</taxon>
        <taxon>Betaproteobacteria</taxon>
        <taxon>Rhodocyclales</taxon>
        <taxon>Zoogloeaceae</taxon>
        <taxon>Thauera</taxon>
    </lineage>
</organism>
<feature type="compositionally biased region" description="Pro residues" evidence="1">
    <location>
        <begin position="27"/>
        <end position="37"/>
    </location>
</feature>
<reference evidence="4" key="1">
    <citation type="journal article" date="2019" name="Int. J. Syst. Evol. Microbiol.">
        <title>The Global Catalogue of Microorganisms (GCM) 10K type strain sequencing project: providing services to taxonomists for standard genome sequencing and annotation.</title>
        <authorList>
            <consortium name="The Broad Institute Genomics Platform"/>
            <consortium name="The Broad Institute Genome Sequencing Center for Infectious Disease"/>
            <person name="Wu L."/>
            <person name="Ma J."/>
        </authorList>
    </citation>
    <scope>NUCLEOTIDE SEQUENCE [LARGE SCALE GENOMIC DNA]</scope>
    <source>
        <strain evidence="4">SHR3</strain>
    </source>
</reference>
<dbReference type="RefSeq" id="WP_096449610.1">
    <property type="nucleotide sequence ID" value="NZ_JBHSOG010000092.1"/>
</dbReference>
<name>A0ABW1AV79_9RHOO</name>
<sequence length="433" mass="46619">MKPRSSRLRLPVSGILLATLLAACATPEPPRTQPPAPVESRMPGSVRPPATAPAAAPVPLPAPSPAAPGGVLQPLPAPGLPPAAPAPFTGPQGQALVQQLLPPVVTKDRAGWAADIAAAFTALGLPPSAENYCAAIAVIEQESTFQADPAVPGLSKIVWREIEARRAKYLIPRVALDTALARPSPGGRSYRQRIDALRTEREMSELFGDMIDELPAGKLLLSGYNPVRTGGPMQVSVAFAEEHARARPYPLPARATLRDAVFTRRGGLYFGIAHLLDYPAPYRDPLYRFADFNAGHYSSRNAAFQQAVARLSGRTLALDGDLLNYAGGTPAATASNTQRAVLGLSRRLGLSREEIQAGLRQEKDESFYRTQVYRRVFALADAAAGRPLPREAVPRIDLKSPKIRSRITTGWFAERVKMRYGHCMDRAALARSL</sequence>
<dbReference type="EMBL" id="JBHSOG010000092">
    <property type="protein sequence ID" value="MFC5771200.1"/>
    <property type="molecule type" value="Genomic_DNA"/>
</dbReference>
<dbReference type="Pfam" id="PF07759">
    <property type="entry name" value="DUF1615"/>
    <property type="match status" value="1"/>
</dbReference>
<dbReference type="PROSITE" id="PS51257">
    <property type="entry name" value="PROKAR_LIPOPROTEIN"/>
    <property type="match status" value="1"/>
</dbReference>
<accession>A0ABW1AV79</accession>
<protein>
    <submittedName>
        <fullName evidence="3">DUF1615 domain-containing protein</fullName>
    </submittedName>
</protein>
<dbReference type="InterPro" id="IPR011673">
    <property type="entry name" value="DUF1615"/>
</dbReference>
<keyword evidence="4" id="KW-1185">Reference proteome</keyword>
<comment type="caution">
    <text evidence="3">The sequence shown here is derived from an EMBL/GenBank/DDBJ whole genome shotgun (WGS) entry which is preliminary data.</text>
</comment>
<evidence type="ECO:0000256" key="2">
    <source>
        <dbReference type="SAM" id="SignalP"/>
    </source>
</evidence>
<proteinExistence type="predicted"/>